<dbReference type="InterPro" id="IPR042229">
    <property type="entry name" value="Listeria/Bacterioides_rpt_sf"/>
</dbReference>
<dbReference type="RefSeq" id="WP_308459500.1">
    <property type="nucleotide sequence ID" value="NZ_JAJEPS010000009.1"/>
</dbReference>
<dbReference type="Gene3D" id="2.60.40.4270">
    <property type="entry name" value="Listeria-Bacteroides repeat domain"/>
    <property type="match status" value="1"/>
</dbReference>
<feature type="signal peptide" evidence="3">
    <location>
        <begin position="1"/>
        <end position="20"/>
    </location>
</feature>
<dbReference type="InterPro" id="IPR002102">
    <property type="entry name" value="Cohesin_dom"/>
</dbReference>
<dbReference type="InterPro" id="IPR008965">
    <property type="entry name" value="CBM2/CBM3_carb-bd_dom_sf"/>
</dbReference>
<evidence type="ECO:0000313" key="5">
    <source>
        <dbReference type="EMBL" id="MCC2126509.1"/>
    </source>
</evidence>
<reference evidence="5 6" key="1">
    <citation type="submission" date="2021-10" db="EMBL/GenBank/DDBJ databases">
        <title>Anaerobic single-cell dispensing facilitates the cultivation of human gut bacteria.</title>
        <authorList>
            <person name="Afrizal A."/>
        </authorList>
    </citation>
    <scope>NUCLEOTIDE SEQUENCE [LARGE SCALE GENOMIC DNA]</scope>
    <source>
        <strain evidence="5 6">CLA-AA-H276</strain>
    </source>
</reference>
<protein>
    <submittedName>
        <fullName evidence="5">InlB B-repeat-containing protein</fullName>
    </submittedName>
</protein>
<comment type="caution">
    <text evidence="5">The sequence shown here is derived from an EMBL/GenBank/DDBJ whole genome shotgun (WGS) entry which is preliminary data.</text>
</comment>
<sequence>MKSKTIAKVGAFLTAFTVFAGSMLPVYAASVDETDSTEESTAAAAEGDEESFLFQLEVDGKDTVNVNPGDVITVSFTLKRTDAEEAYTMYAMQDEIAYDSNFFELVDGSALVTNGIETRDLAMRDNMRKFYMNYVSMSGGDSWQPSILIGTFQLKVTGTEGSSTISNEDCLVSYQDGSGSYPSETKDVTVVVSTDCKVHYETNGGSAVDDVTAVLGEKLQKPEDPVREGYYLEAWCTDMDLNNEWDFAEDTVKGNMTLYAKWAEGEPQTESQTGQYGIIIVIVVLAAAAGGAVWYRKKKQS</sequence>
<evidence type="ECO:0000259" key="4">
    <source>
        <dbReference type="Pfam" id="PF00963"/>
    </source>
</evidence>
<dbReference type="Proteomes" id="UP001198220">
    <property type="component" value="Unassembled WGS sequence"/>
</dbReference>
<feature type="chain" id="PRO_5042167430" evidence="3">
    <location>
        <begin position="21"/>
        <end position="301"/>
    </location>
</feature>
<proteinExistence type="predicted"/>
<dbReference type="Gene3D" id="2.60.40.680">
    <property type="match status" value="1"/>
</dbReference>
<dbReference type="GO" id="GO:0030246">
    <property type="term" value="F:carbohydrate binding"/>
    <property type="evidence" value="ECO:0007669"/>
    <property type="project" value="InterPro"/>
</dbReference>
<gene>
    <name evidence="5" type="ORF">LKD36_09965</name>
</gene>
<organism evidence="5 6">
    <name type="scientific">Hominiventricola filiformis</name>
    <dbReference type="NCBI Taxonomy" id="2885352"/>
    <lineage>
        <taxon>Bacteria</taxon>
        <taxon>Bacillati</taxon>
        <taxon>Bacillota</taxon>
        <taxon>Clostridia</taxon>
        <taxon>Lachnospirales</taxon>
        <taxon>Lachnospiraceae</taxon>
        <taxon>Hominiventricola</taxon>
    </lineage>
</organism>
<dbReference type="Pfam" id="PF09479">
    <property type="entry name" value="Flg_new"/>
    <property type="match status" value="1"/>
</dbReference>
<dbReference type="Pfam" id="PF00963">
    <property type="entry name" value="Cohesin"/>
    <property type="match status" value="1"/>
</dbReference>
<dbReference type="AlphaFoldDB" id="A0AAE3A8E6"/>
<accession>A0AAE3A8E6</accession>
<keyword evidence="2" id="KW-0472">Membrane</keyword>
<dbReference type="InterPro" id="IPR013378">
    <property type="entry name" value="InlB-like_B-rpt"/>
</dbReference>
<feature type="domain" description="Cohesin" evidence="4">
    <location>
        <begin position="62"/>
        <end position="191"/>
    </location>
</feature>
<dbReference type="SUPFAM" id="SSF49384">
    <property type="entry name" value="Carbohydrate-binding domain"/>
    <property type="match status" value="1"/>
</dbReference>
<evidence type="ECO:0000256" key="1">
    <source>
        <dbReference type="ARBA" id="ARBA00004196"/>
    </source>
</evidence>
<name>A0AAE3A8E6_9FIRM</name>
<dbReference type="GO" id="GO:0000272">
    <property type="term" value="P:polysaccharide catabolic process"/>
    <property type="evidence" value="ECO:0007669"/>
    <property type="project" value="InterPro"/>
</dbReference>
<dbReference type="EMBL" id="JAJEPS010000009">
    <property type="protein sequence ID" value="MCC2126509.1"/>
    <property type="molecule type" value="Genomic_DNA"/>
</dbReference>
<evidence type="ECO:0000256" key="2">
    <source>
        <dbReference type="SAM" id="Phobius"/>
    </source>
</evidence>
<evidence type="ECO:0000313" key="6">
    <source>
        <dbReference type="Proteomes" id="UP001198220"/>
    </source>
</evidence>
<feature type="transmembrane region" description="Helical" evidence="2">
    <location>
        <begin position="276"/>
        <end position="295"/>
    </location>
</feature>
<keyword evidence="2" id="KW-0812">Transmembrane</keyword>
<comment type="subcellular location">
    <subcellularLocation>
        <location evidence="1">Cell envelope</location>
    </subcellularLocation>
</comment>
<evidence type="ECO:0000256" key="3">
    <source>
        <dbReference type="SAM" id="SignalP"/>
    </source>
</evidence>
<keyword evidence="2" id="KW-1133">Transmembrane helix</keyword>
<dbReference type="GO" id="GO:0030313">
    <property type="term" value="C:cell envelope"/>
    <property type="evidence" value="ECO:0007669"/>
    <property type="project" value="UniProtKB-SubCell"/>
</dbReference>
<keyword evidence="6" id="KW-1185">Reference proteome</keyword>
<keyword evidence="3" id="KW-0732">Signal</keyword>